<dbReference type="GO" id="GO:0051306">
    <property type="term" value="P:mitotic sister chromatid separation"/>
    <property type="evidence" value="ECO:0007669"/>
    <property type="project" value="InterPro"/>
</dbReference>
<dbReference type="SUPFAM" id="SSF56112">
    <property type="entry name" value="Protein kinase-like (PK-like)"/>
    <property type="match status" value="1"/>
</dbReference>
<dbReference type="GO" id="GO:0005524">
    <property type="term" value="F:ATP binding"/>
    <property type="evidence" value="ECO:0007669"/>
    <property type="project" value="InterPro"/>
</dbReference>
<accession>A0A498MZW1</accession>
<dbReference type="InterPro" id="IPR001245">
    <property type="entry name" value="Ser-Thr/Tyr_kinase_cat_dom"/>
</dbReference>
<keyword evidence="1" id="KW-0040">ANK repeat</keyword>
<feature type="compositionally biased region" description="Polar residues" evidence="2">
    <location>
        <begin position="649"/>
        <end position="674"/>
    </location>
</feature>
<dbReference type="GO" id="GO:0008608">
    <property type="term" value="P:attachment of spindle microtubules to kinetochore"/>
    <property type="evidence" value="ECO:0007669"/>
    <property type="project" value="InterPro"/>
</dbReference>
<dbReference type="InterPro" id="IPR036770">
    <property type="entry name" value="Ankyrin_rpt-contain_sf"/>
</dbReference>
<reference evidence="4 5" key="1">
    <citation type="submission" date="2018-03" db="EMBL/GenBank/DDBJ databases">
        <title>Draft genome sequence of Rohu Carp (Labeo rohita).</title>
        <authorList>
            <person name="Das P."/>
            <person name="Kushwaha B."/>
            <person name="Joshi C.G."/>
            <person name="Kumar D."/>
            <person name="Nagpure N.S."/>
            <person name="Sahoo L."/>
            <person name="Das S.P."/>
            <person name="Bit A."/>
            <person name="Patnaik S."/>
            <person name="Meher P.K."/>
            <person name="Jayasankar P."/>
            <person name="Koringa P.G."/>
            <person name="Patel N.V."/>
            <person name="Hinsu A.T."/>
            <person name="Kumar R."/>
            <person name="Pandey M."/>
            <person name="Agarwal S."/>
            <person name="Srivastava S."/>
            <person name="Singh M."/>
            <person name="Iquebal M.A."/>
            <person name="Jaiswal S."/>
            <person name="Angadi U.B."/>
            <person name="Kumar N."/>
            <person name="Raza M."/>
            <person name="Shah T.M."/>
            <person name="Rai A."/>
            <person name="Jena J.K."/>
        </authorList>
    </citation>
    <scope>NUCLEOTIDE SEQUENCE [LARGE SCALE GENOMIC DNA]</scope>
    <source>
        <strain evidence="4">DASCIFA01</strain>
        <tissue evidence="4">Testis</tissue>
    </source>
</reference>
<dbReference type="GO" id="GO:0043063">
    <property type="term" value="P:intercellular bridge organization"/>
    <property type="evidence" value="ECO:0007669"/>
    <property type="project" value="InterPro"/>
</dbReference>
<dbReference type="InterPro" id="IPR002110">
    <property type="entry name" value="Ankyrin_rpt"/>
</dbReference>
<feature type="region of interest" description="Disordered" evidence="2">
    <location>
        <begin position="467"/>
        <end position="513"/>
    </location>
</feature>
<keyword evidence="5" id="KW-1185">Reference proteome</keyword>
<dbReference type="PANTHER" id="PTHR23060">
    <property type="entry name" value="TESTIS EXPRESSED GENE 14"/>
    <property type="match status" value="1"/>
</dbReference>
<dbReference type="Pfam" id="PF12796">
    <property type="entry name" value="Ank_2"/>
    <property type="match status" value="1"/>
</dbReference>
<dbReference type="InterPro" id="IPR011009">
    <property type="entry name" value="Kinase-like_dom_sf"/>
</dbReference>
<proteinExistence type="predicted"/>
<feature type="domain" description="Protein kinase" evidence="3">
    <location>
        <begin position="95"/>
        <end position="405"/>
    </location>
</feature>
<dbReference type="InterPro" id="IPR000719">
    <property type="entry name" value="Prot_kinase_dom"/>
</dbReference>
<dbReference type="GO" id="GO:0030496">
    <property type="term" value="C:midbody"/>
    <property type="evidence" value="ECO:0007669"/>
    <property type="project" value="TreeGrafter"/>
</dbReference>
<evidence type="ECO:0000313" key="5">
    <source>
        <dbReference type="Proteomes" id="UP000290572"/>
    </source>
</evidence>
<feature type="compositionally biased region" description="Basic and acidic residues" evidence="2">
    <location>
        <begin position="693"/>
        <end position="725"/>
    </location>
</feature>
<feature type="compositionally biased region" description="Polar residues" evidence="2">
    <location>
        <begin position="602"/>
        <end position="627"/>
    </location>
</feature>
<comment type="caution">
    <text evidence="4">The sequence shown here is derived from an EMBL/GenBank/DDBJ whole genome shotgun (WGS) entry which is preliminary data.</text>
</comment>
<evidence type="ECO:0000256" key="2">
    <source>
        <dbReference type="SAM" id="MobiDB-lite"/>
    </source>
</evidence>
<dbReference type="GO" id="GO:0045171">
    <property type="term" value="C:intercellular bridge"/>
    <property type="evidence" value="ECO:0007669"/>
    <property type="project" value="TreeGrafter"/>
</dbReference>
<feature type="compositionally biased region" description="Basic and acidic residues" evidence="2">
    <location>
        <begin position="760"/>
        <end position="771"/>
    </location>
</feature>
<feature type="compositionally biased region" description="Polar residues" evidence="2">
    <location>
        <begin position="484"/>
        <end position="493"/>
    </location>
</feature>
<dbReference type="SMART" id="SM00248">
    <property type="entry name" value="ANK"/>
    <property type="match status" value="2"/>
</dbReference>
<keyword evidence="4" id="KW-0808">Transferase</keyword>
<organism evidence="4 5">
    <name type="scientific">Labeo rohita</name>
    <name type="common">Indian major carp</name>
    <name type="synonym">Cyprinus rohita</name>
    <dbReference type="NCBI Taxonomy" id="84645"/>
    <lineage>
        <taxon>Eukaryota</taxon>
        <taxon>Metazoa</taxon>
        <taxon>Chordata</taxon>
        <taxon>Craniata</taxon>
        <taxon>Vertebrata</taxon>
        <taxon>Euteleostomi</taxon>
        <taxon>Actinopterygii</taxon>
        <taxon>Neopterygii</taxon>
        <taxon>Teleostei</taxon>
        <taxon>Ostariophysi</taxon>
        <taxon>Cypriniformes</taxon>
        <taxon>Cyprinidae</taxon>
        <taxon>Labeoninae</taxon>
        <taxon>Labeonini</taxon>
        <taxon>Labeo</taxon>
    </lineage>
</organism>
<feature type="compositionally biased region" description="Basic and acidic residues" evidence="2">
    <location>
        <begin position="740"/>
        <end position="752"/>
    </location>
</feature>
<dbReference type="PROSITE" id="PS50088">
    <property type="entry name" value="ANK_REPEAT"/>
    <property type="match status" value="2"/>
</dbReference>
<dbReference type="Pfam" id="PF07714">
    <property type="entry name" value="PK_Tyr_Ser-Thr"/>
    <property type="match status" value="1"/>
</dbReference>
<dbReference type="GO" id="GO:0007094">
    <property type="term" value="P:mitotic spindle assembly checkpoint signaling"/>
    <property type="evidence" value="ECO:0007669"/>
    <property type="project" value="InterPro"/>
</dbReference>
<feature type="region of interest" description="Disordered" evidence="2">
    <location>
        <begin position="647"/>
        <end position="795"/>
    </location>
</feature>
<dbReference type="AlphaFoldDB" id="A0A498MZW1"/>
<dbReference type="PROSITE" id="PS50297">
    <property type="entry name" value="ANK_REP_REGION"/>
    <property type="match status" value="1"/>
</dbReference>
<feature type="repeat" description="ANK" evidence="1">
    <location>
        <begin position="47"/>
        <end position="79"/>
    </location>
</feature>
<protein>
    <submittedName>
        <fullName evidence="4">Inactive serine threonine-kinase TEX14-like isoform X1</fullName>
    </submittedName>
</protein>
<name>A0A498MZW1_LABRO</name>
<feature type="repeat" description="ANK" evidence="1">
    <location>
        <begin position="80"/>
        <end position="112"/>
    </location>
</feature>
<dbReference type="PANTHER" id="PTHR23060:SF3">
    <property type="entry name" value="TESTIS EXPRESSED 14, INTERCELLULAR BRIDGE FORMING FACTOR"/>
    <property type="match status" value="1"/>
</dbReference>
<dbReference type="InterPro" id="IPR039339">
    <property type="entry name" value="Tex14"/>
</dbReference>
<evidence type="ECO:0000259" key="3">
    <source>
        <dbReference type="PROSITE" id="PS50011"/>
    </source>
</evidence>
<dbReference type="EMBL" id="QBIY01011993">
    <property type="protein sequence ID" value="RXN27589.1"/>
    <property type="molecule type" value="Genomic_DNA"/>
</dbReference>
<keyword evidence="4" id="KW-0418">Kinase</keyword>
<dbReference type="GO" id="GO:0000776">
    <property type="term" value="C:kinetochore"/>
    <property type="evidence" value="ECO:0007669"/>
    <property type="project" value="TreeGrafter"/>
</dbReference>
<gene>
    <name evidence="4" type="ORF">ROHU_019957</name>
</gene>
<dbReference type="PROSITE" id="PS50011">
    <property type="entry name" value="PROTEIN_KINASE_DOM"/>
    <property type="match status" value="1"/>
</dbReference>
<dbReference type="GO" id="GO:0007140">
    <property type="term" value="P:male meiotic nuclear division"/>
    <property type="evidence" value="ECO:0007669"/>
    <property type="project" value="InterPro"/>
</dbReference>
<dbReference type="GO" id="GO:0004672">
    <property type="term" value="F:protein kinase activity"/>
    <property type="evidence" value="ECO:0007669"/>
    <property type="project" value="InterPro"/>
</dbReference>
<feature type="compositionally biased region" description="Acidic residues" evidence="2">
    <location>
        <begin position="679"/>
        <end position="692"/>
    </location>
</feature>
<evidence type="ECO:0000256" key="1">
    <source>
        <dbReference type="PROSITE-ProRule" id="PRU00023"/>
    </source>
</evidence>
<dbReference type="SUPFAM" id="SSF48403">
    <property type="entry name" value="Ankyrin repeat"/>
    <property type="match status" value="1"/>
</dbReference>
<evidence type="ECO:0000313" key="4">
    <source>
        <dbReference type="EMBL" id="RXN27589.1"/>
    </source>
</evidence>
<feature type="region of interest" description="Disordered" evidence="2">
    <location>
        <begin position="601"/>
        <end position="627"/>
    </location>
</feature>
<sequence length="832" mass="91497">MPCPVLLGTVKGGGLSALLHRYTIEKKVAKVEKVLKKGVGVDSMNHLGQTPLFCASLLGFASVAEKLLQCGANPNHRCNDGSTPVHAAVFSCNPWLLSSLLDAGGDLRLHDDQGRMPKDWAKAGAQENSPKMLAFLKRCESQMQSLLQTHLSRDARTTPTSSKTLLSSPSLLKLLRPWASGLIHENKINYNMSASDMMMQCFGYGKLSHPHLLLLMAVSLSADLDTTKLVYERRDEFPLLQLVDLLSVVLQVCEVLMYLHGRSLVLRALSSHTVLIVHPGVAKVSGLGFIVPSEGMSPYAPPPVPLPLSLINWAAPEVIRCRACTGKADLYSVCALIQEIYTDSVPWGSTDPRWIKRSVEAGQALIANPAVPEPYYQFLQMGLQHRAQQRTSSLHDLCYNLRCYIRDIRSENTRSGWHSWSALQSIAGWNTEINQMREQDKSVYQHCRTAVHNEIRERHLERIYKEAEESTTDTDDLHSDVSRSDITASNEWPTTHHAPLSEPSGSTHSDTDKDLEISRSISKHTGSIVLNLKVSQVLLQQAEQSLDNVESGHLGAPCFDEVDAVVKRVNMEKEHSYGVGKAVGPPFKNYIPKTINADEEVSQYSSAQDESFESTSYPSSVQTNASVSSVLQSPAIINISKNGREEIDSASSGNAEFTTASSGARQTAETSQGTSENNDVGEEGEEVGDDPSDSDHQCEQKSSDEKVFDDEHTAERMEGCEDQHPDLNPAGMDSNANSQKSDKSHSLDETERASSTLDEDLQRMLLERATEQRTTTDPGSLMAQSDIKGEGDVRDDLGCPEADYIETAAECINKLEEKIEAANEESHPNRCT</sequence>
<dbReference type="STRING" id="84645.A0A498MZW1"/>
<dbReference type="Gene3D" id="1.10.510.10">
    <property type="entry name" value="Transferase(Phosphotransferase) domain 1"/>
    <property type="match status" value="1"/>
</dbReference>
<dbReference type="Gene3D" id="1.25.40.20">
    <property type="entry name" value="Ankyrin repeat-containing domain"/>
    <property type="match status" value="1"/>
</dbReference>
<dbReference type="Proteomes" id="UP000290572">
    <property type="component" value="Unassembled WGS sequence"/>
</dbReference>